<accession>A0A9N7Y5Y1</accession>
<dbReference type="AlphaFoldDB" id="A0A9N7Y5Y1"/>
<dbReference type="EMBL" id="CADEAL010000401">
    <property type="protein sequence ID" value="CAB1419610.1"/>
    <property type="molecule type" value="Genomic_DNA"/>
</dbReference>
<protein>
    <submittedName>
        <fullName evidence="2">Uncharacterized protein</fullName>
    </submittedName>
</protein>
<gene>
    <name evidence="2" type="ORF">PLEPLA_LOCUS7458</name>
</gene>
<evidence type="ECO:0000313" key="2">
    <source>
        <dbReference type="EMBL" id="CAB1419610.1"/>
    </source>
</evidence>
<feature type="region of interest" description="Disordered" evidence="1">
    <location>
        <begin position="207"/>
        <end position="231"/>
    </location>
</feature>
<proteinExistence type="predicted"/>
<organism evidence="2 3">
    <name type="scientific">Pleuronectes platessa</name>
    <name type="common">European plaice</name>
    <dbReference type="NCBI Taxonomy" id="8262"/>
    <lineage>
        <taxon>Eukaryota</taxon>
        <taxon>Metazoa</taxon>
        <taxon>Chordata</taxon>
        <taxon>Craniata</taxon>
        <taxon>Vertebrata</taxon>
        <taxon>Euteleostomi</taxon>
        <taxon>Actinopterygii</taxon>
        <taxon>Neopterygii</taxon>
        <taxon>Teleostei</taxon>
        <taxon>Neoteleostei</taxon>
        <taxon>Acanthomorphata</taxon>
        <taxon>Carangaria</taxon>
        <taxon>Pleuronectiformes</taxon>
        <taxon>Pleuronectoidei</taxon>
        <taxon>Pleuronectidae</taxon>
        <taxon>Pleuronectes</taxon>
    </lineage>
</organism>
<name>A0A9N7Y5Y1_PLEPL</name>
<evidence type="ECO:0000256" key="1">
    <source>
        <dbReference type="SAM" id="MobiDB-lite"/>
    </source>
</evidence>
<sequence>MKPPSLFYSQSPLSFTLRWVVTARSIRVHSPLGSEWHQNQNRVYLVRQRGSPGRAAEAQCAGRYNYHHIYFNAARLQALPAYRQKPLCMSVLGVILRHYMDVCFFCSPLPVHARRKRLKGVVGAPHALVASASYHCGAFGSGFRPRVVTRRLGGLPRKCVPRAGLGCVALQVDITNVVAALPLQNAAMPLGCAWSPRDYQPTLLHSRDDEASVPTFRPTTPKPQSIPAPDSQLSHLRGAIPEHTQFSFYRMSWFRGPTARR</sequence>
<keyword evidence="3" id="KW-1185">Reference proteome</keyword>
<comment type="caution">
    <text evidence="2">The sequence shown here is derived from an EMBL/GenBank/DDBJ whole genome shotgun (WGS) entry which is preliminary data.</text>
</comment>
<evidence type="ECO:0000313" key="3">
    <source>
        <dbReference type="Proteomes" id="UP001153269"/>
    </source>
</evidence>
<dbReference type="Proteomes" id="UP001153269">
    <property type="component" value="Unassembled WGS sequence"/>
</dbReference>
<reference evidence="2" key="1">
    <citation type="submission" date="2020-03" db="EMBL/GenBank/DDBJ databases">
        <authorList>
            <person name="Weist P."/>
        </authorList>
    </citation>
    <scope>NUCLEOTIDE SEQUENCE</scope>
</reference>